<dbReference type="EMBL" id="CDMY01000688">
    <property type="protein sequence ID" value="CEM30124.1"/>
    <property type="molecule type" value="Genomic_DNA"/>
</dbReference>
<dbReference type="CDD" id="cd05562">
    <property type="entry name" value="Peptidases_S53_like"/>
    <property type="match status" value="1"/>
</dbReference>
<dbReference type="OrthoDB" id="47926at2759"/>
<dbReference type="AlphaFoldDB" id="A0A0G4GJN2"/>
<feature type="compositionally biased region" description="Basic residues" evidence="7">
    <location>
        <begin position="276"/>
        <end position="285"/>
    </location>
</feature>
<dbReference type="PANTHER" id="PTHR43806:SF11">
    <property type="entry name" value="CEREVISIN-RELATED"/>
    <property type="match status" value="1"/>
</dbReference>
<feature type="compositionally biased region" description="Gly residues" evidence="7">
    <location>
        <begin position="266"/>
        <end position="275"/>
    </location>
</feature>
<dbReference type="PhylomeDB" id="A0A0G4GJN2"/>
<feature type="compositionally biased region" description="Basic residues" evidence="7">
    <location>
        <begin position="243"/>
        <end position="265"/>
    </location>
</feature>
<dbReference type="InterPro" id="IPR034075">
    <property type="entry name" value="Glr3161-like_dom"/>
</dbReference>
<dbReference type="EC" id="3.4.21.62" evidence="6"/>
<feature type="region of interest" description="Disordered" evidence="7">
    <location>
        <begin position="230"/>
        <end position="285"/>
    </location>
</feature>
<dbReference type="InterPro" id="IPR036852">
    <property type="entry name" value="Peptidase_S8/S53_dom_sf"/>
</dbReference>
<dbReference type="InterPro" id="IPR023828">
    <property type="entry name" value="Peptidase_S8_Ser-AS"/>
</dbReference>
<dbReference type="Pfam" id="PF00082">
    <property type="entry name" value="Peptidase_S8"/>
    <property type="match status" value="1"/>
</dbReference>
<dbReference type="Gene3D" id="3.40.50.200">
    <property type="entry name" value="Peptidase S8/S53 domain"/>
    <property type="match status" value="2"/>
</dbReference>
<keyword evidence="8" id="KW-0732">Signal</keyword>
<evidence type="ECO:0000256" key="7">
    <source>
        <dbReference type="SAM" id="MobiDB-lite"/>
    </source>
</evidence>
<evidence type="ECO:0000256" key="2">
    <source>
        <dbReference type="ARBA" id="ARBA00022670"/>
    </source>
</evidence>
<dbReference type="InterPro" id="IPR000209">
    <property type="entry name" value="Peptidase_S8/S53_dom"/>
</dbReference>
<protein>
    <recommendedName>
        <fullName evidence="6">subtilisin</fullName>
        <ecNumber evidence="6">3.4.21.62</ecNumber>
    </recommendedName>
</protein>
<accession>A0A0G4GJN2</accession>
<evidence type="ECO:0000313" key="11">
    <source>
        <dbReference type="Proteomes" id="UP000041254"/>
    </source>
</evidence>
<organism evidence="10 11">
    <name type="scientific">Vitrella brassicaformis (strain CCMP3155)</name>
    <dbReference type="NCBI Taxonomy" id="1169540"/>
    <lineage>
        <taxon>Eukaryota</taxon>
        <taxon>Sar</taxon>
        <taxon>Alveolata</taxon>
        <taxon>Colpodellida</taxon>
        <taxon>Vitrellaceae</taxon>
        <taxon>Vitrella</taxon>
    </lineage>
</organism>
<dbReference type="GO" id="GO:0004252">
    <property type="term" value="F:serine-type endopeptidase activity"/>
    <property type="evidence" value="ECO:0007669"/>
    <property type="project" value="UniProtKB-EC"/>
</dbReference>
<dbReference type="GO" id="GO:0006508">
    <property type="term" value="P:proteolysis"/>
    <property type="evidence" value="ECO:0007669"/>
    <property type="project" value="UniProtKB-KW"/>
</dbReference>
<keyword evidence="11" id="KW-1185">Reference proteome</keyword>
<dbReference type="VEuPathDB" id="CryptoDB:Vbra_18013"/>
<dbReference type="PROSITE" id="PS00138">
    <property type="entry name" value="SUBTILASE_SER"/>
    <property type="match status" value="1"/>
</dbReference>
<feature type="chain" id="PRO_5005190268" description="subtilisin" evidence="8">
    <location>
        <begin position="20"/>
        <end position="872"/>
    </location>
</feature>
<dbReference type="SUPFAM" id="SSF52743">
    <property type="entry name" value="Subtilisin-like"/>
    <property type="match status" value="1"/>
</dbReference>
<keyword evidence="2" id="KW-0645">Protease</keyword>
<evidence type="ECO:0000256" key="8">
    <source>
        <dbReference type="SAM" id="SignalP"/>
    </source>
</evidence>
<proteinExistence type="inferred from homology"/>
<keyword evidence="3" id="KW-0378">Hydrolase</keyword>
<name>A0A0G4GJN2_VITBC</name>
<evidence type="ECO:0000256" key="6">
    <source>
        <dbReference type="ARBA" id="ARBA00023619"/>
    </source>
</evidence>
<dbReference type="Proteomes" id="UP000041254">
    <property type="component" value="Unassembled WGS sequence"/>
</dbReference>
<comment type="similarity">
    <text evidence="1">Belongs to the peptidase S8 family.</text>
</comment>
<gene>
    <name evidence="10" type="ORF">Vbra_18013</name>
</gene>
<keyword evidence="4" id="KW-0720">Serine protease</keyword>
<evidence type="ECO:0000256" key="3">
    <source>
        <dbReference type="ARBA" id="ARBA00022801"/>
    </source>
</evidence>
<evidence type="ECO:0000256" key="1">
    <source>
        <dbReference type="ARBA" id="ARBA00011073"/>
    </source>
</evidence>
<dbReference type="PANTHER" id="PTHR43806">
    <property type="entry name" value="PEPTIDASE S8"/>
    <property type="match status" value="1"/>
</dbReference>
<reference evidence="10 11" key="1">
    <citation type="submission" date="2014-11" db="EMBL/GenBank/DDBJ databases">
        <authorList>
            <person name="Zhu J."/>
            <person name="Qi W."/>
            <person name="Song R."/>
        </authorList>
    </citation>
    <scope>NUCLEOTIDE SEQUENCE [LARGE SCALE GENOMIC DNA]</scope>
</reference>
<comment type="catalytic activity">
    <reaction evidence="5">
        <text>Hydrolysis of proteins with broad specificity for peptide bonds, and a preference for a large uncharged residue in P1. Hydrolyzes peptide amides.</text>
        <dbReference type="EC" id="3.4.21.62"/>
    </reaction>
</comment>
<dbReference type="InParanoid" id="A0A0G4GJN2"/>
<evidence type="ECO:0000259" key="9">
    <source>
        <dbReference type="Pfam" id="PF00082"/>
    </source>
</evidence>
<evidence type="ECO:0000256" key="5">
    <source>
        <dbReference type="ARBA" id="ARBA00023529"/>
    </source>
</evidence>
<evidence type="ECO:0000313" key="10">
    <source>
        <dbReference type="EMBL" id="CEM30124.1"/>
    </source>
</evidence>
<evidence type="ECO:0000256" key="4">
    <source>
        <dbReference type="ARBA" id="ARBA00022825"/>
    </source>
</evidence>
<sequence length="872" mass="94331">MGRLLRGSLVLAALLLCAALPDDEYGSIKSPSVPKPPPKIDSALHLIQRIRNGGPGDRAQSAYGLYVSQGRSHIIRTVDEDHVIIDAVATNDTAALLADLEEVGMKGGGAYHRWVSGWLPIRAIPNLGQLSSLHHASPAAVATQAGMKRMDILVERDIKRRLLQRQEEGEGGEKDEGAMSGFDQDKVASDAIEKKIQLGLRSPPAAFRPPAEDIIPPPFQDIVPPFAGQEPFIPFPGSPNVSPKHKQGKGKGKKHKKGKSGKQGKKGGGAMGGNGKNKKWKDKQHRFKEHSWTKGTMVKEGERGSIVSEADAAMGTDQVRATYNIAGEGMTIGILSDSFDKASGLRTDADQDIEDGNLPDMGQIKILKEGPSGSDEGRAMMQLIHDIVPRVDYLFHTAFAGLADFAAGIDKLADKEVDVMTDDVIYFREPMFMDGPIAQAVDDAYRRGIPYFSSAGNNGRQGYSSELRLSDKKGVNGGIAHDFDPGSDVADRQKVTIPVGSRMLLVMQWDEPYYSVTGDEGSQSDLDVYLLDAKGNAVSYGGNSNNIDGDPIDMFEYFNDGYVDEDDDDGADETFYLQIVKDSGSTPTRVKYVMFGSSSVKIEEFAGEYTGTLYGHANSHGAMAVGAAFYANTPYYIKKMRGTRGEDDDDDNAKKKLAVKPETFSSAGPQAIWFDNDGKRLQTPVLRQKPQVTAPDGSNTSFFIPGVDPEDDGYFNFYGTSAAAPNVAAVAVLMKQVNKSLKPSQLYNILMETASDIDDPEHEEQQKGFDYSTGAGLIDAPAAFKALKTRSEYEMSASFGGENPAEYCRQMNGIFDLDSDACCHRDCGSCGNEDDGDVKCEARPLGVDCCIDTAKDMDDDCIKAAGPPCIFP</sequence>
<feature type="domain" description="Peptidase S8/S53" evidence="9">
    <location>
        <begin position="609"/>
        <end position="776"/>
    </location>
</feature>
<dbReference type="InterPro" id="IPR050131">
    <property type="entry name" value="Peptidase_S8_subtilisin-like"/>
</dbReference>
<feature type="signal peptide" evidence="8">
    <location>
        <begin position="1"/>
        <end position="19"/>
    </location>
</feature>